<comment type="caution">
    <text evidence="2">The sequence shown here is derived from an EMBL/GenBank/DDBJ whole genome shotgun (WGS) entry which is preliminary data.</text>
</comment>
<name>A0ABW9AVY7_9BURK</name>
<proteinExistence type="predicted"/>
<sequence length="111" mass="12412">METMVKVPGKAKVRVNNVAEDVPAPRSRSERLAAGRALRDRVPRNSHADWTPSAQRRDPIEILEESNLDRLPELVPIRYGRMLRSPFTFLRGSAALMAHDLATTPSTGLRV</sequence>
<gene>
    <name evidence="2" type="ORF">PQR57_21525</name>
</gene>
<feature type="compositionally biased region" description="Basic and acidic residues" evidence="1">
    <location>
        <begin position="27"/>
        <end position="47"/>
    </location>
</feature>
<evidence type="ECO:0000313" key="3">
    <source>
        <dbReference type="Proteomes" id="UP001629230"/>
    </source>
</evidence>
<evidence type="ECO:0000256" key="1">
    <source>
        <dbReference type="SAM" id="MobiDB-lite"/>
    </source>
</evidence>
<dbReference type="Proteomes" id="UP001629230">
    <property type="component" value="Unassembled WGS sequence"/>
</dbReference>
<dbReference type="RefSeq" id="WP_408178626.1">
    <property type="nucleotide sequence ID" value="NZ_JAQQEZ010000015.1"/>
</dbReference>
<evidence type="ECO:0000313" key="2">
    <source>
        <dbReference type="EMBL" id="MFM0003609.1"/>
    </source>
</evidence>
<dbReference type="InterPro" id="IPR018721">
    <property type="entry name" value="DUF2252"/>
</dbReference>
<feature type="region of interest" description="Disordered" evidence="1">
    <location>
        <begin position="19"/>
        <end position="54"/>
    </location>
</feature>
<protein>
    <submittedName>
        <fullName evidence="2">DUF2252 family protein</fullName>
    </submittedName>
</protein>
<feature type="non-terminal residue" evidence="2">
    <location>
        <position position="111"/>
    </location>
</feature>
<dbReference type="EMBL" id="JAQQEZ010000015">
    <property type="protein sequence ID" value="MFM0003609.1"/>
    <property type="molecule type" value="Genomic_DNA"/>
</dbReference>
<dbReference type="Pfam" id="PF10009">
    <property type="entry name" value="DUF2252"/>
    <property type="match status" value="1"/>
</dbReference>
<keyword evidence="3" id="KW-1185">Reference proteome</keyword>
<accession>A0ABW9AVY7</accession>
<reference evidence="2 3" key="1">
    <citation type="journal article" date="2024" name="Chem. Sci.">
        <title>Discovery of megapolipeptins by genome mining of a Burkholderiales bacteria collection.</title>
        <authorList>
            <person name="Paulo B.S."/>
            <person name="Recchia M.J.J."/>
            <person name="Lee S."/>
            <person name="Fergusson C.H."/>
            <person name="Romanowski S.B."/>
            <person name="Hernandez A."/>
            <person name="Krull N."/>
            <person name="Liu D.Y."/>
            <person name="Cavanagh H."/>
            <person name="Bos A."/>
            <person name="Gray C.A."/>
            <person name="Murphy B.T."/>
            <person name="Linington R.G."/>
            <person name="Eustaquio A.S."/>
        </authorList>
    </citation>
    <scope>NUCLEOTIDE SEQUENCE [LARGE SCALE GENOMIC DNA]</scope>
    <source>
        <strain evidence="2 3">RL17-350-BIC-A</strain>
    </source>
</reference>
<organism evidence="2 3">
    <name type="scientific">Paraburkholderia dipogonis</name>
    <dbReference type="NCBI Taxonomy" id="1211383"/>
    <lineage>
        <taxon>Bacteria</taxon>
        <taxon>Pseudomonadati</taxon>
        <taxon>Pseudomonadota</taxon>
        <taxon>Betaproteobacteria</taxon>
        <taxon>Burkholderiales</taxon>
        <taxon>Burkholderiaceae</taxon>
        <taxon>Paraburkholderia</taxon>
    </lineage>
</organism>